<protein>
    <submittedName>
        <fullName evidence="2">Integrase core domain protein</fullName>
    </submittedName>
</protein>
<dbReference type="GO" id="GO:0003676">
    <property type="term" value="F:nucleic acid binding"/>
    <property type="evidence" value="ECO:0007669"/>
    <property type="project" value="InterPro"/>
</dbReference>
<dbReference type="SUPFAM" id="SSF53098">
    <property type="entry name" value="Ribonuclease H-like"/>
    <property type="match status" value="1"/>
</dbReference>
<evidence type="ECO:0000313" key="2">
    <source>
        <dbReference type="EMBL" id="AMP07650.1"/>
    </source>
</evidence>
<dbReference type="STRING" id="279113.CPter91_5364"/>
<dbReference type="InterPro" id="IPR036397">
    <property type="entry name" value="RNaseH_sf"/>
</dbReference>
<dbReference type="InterPro" id="IPR012337">
    <property type="entry name" value="RNaseH-like_sf"/>
</dbReference>
<organism evidence="2 3">
    <name type="scientific">Collimonas pratensis</name>
    <dbReference type="NCBI Taxonomy" id="279113"/>
    <lineage>
        <taxon>Bacteria</taxon>
        <taxon>Pseudomonadati</taxon>
        <taxon>Pseudomonadota</taxon>
        <taxon>Betaproteobacteria</taxon>
        <taxon>Burkholderiales</taxon>
        <taxon>Oxalobacteraceae</taxon>
        <taxon>Collimonas</taxon>
    </lineage>
</organism>
<evidence type="ECO:0000259" key="1">
    <source>
        <dbReference type="PROSITE" id="PS50994"/>
    </source>
</evidence>
<dbReference type="InterPro" id="IPR001584">
    <property type="entry name" value="Integrase_cat-core"/>
</dbReference>
<dbReference type="KEGG" id="cpra:CPter91_5364"/>
<dbReference type="EMBL" id="CP013234">
    <property type="protein sequence ID" value="AMP07650.1"/>
    <property type="molecule type" value="Genomic_DNA"/>
</dbReference>
<dbReference type="OrthoDB" id="5439087at2"/>
<dbReference type="GO" id="GO:0015074">
    <property type="term" value="P:DNA integration"/>
    <property type="evidence" value="ECO:0007669"/>
    <property type="project" value="InterPro"/>
</dbReference>
<proteinExistence type="predicted"/>
<evidence type="ECO:0000313" key="3">
    <source>
        <dbReference type="Proteomes" id="UP000074561"/>
    </source>
</evidence>
<dbReference type="RefSeq" id="WP_082793238.1">
    <property type="nucleotide sequence ID" value="NZ_CP013234.1"/>
</dbReference>
<dbReference type="Proteomes" id="UP000074561">
    <property type="component" value="Chromosome"/>
</dbReference>
<gene>
    <name evidence="2" type="ORF">CPter91_5364</name>
</gene>
<name>A0A127QC88_9BURK</name>
<dbReference type="PROSITE" id="PS50994">
    <property type="entry name" value="INTEGRASE"/>
    <property type="match status" value="1"/>
</dbReference>
<sequence>MRYALTYLGTNKTRGGAMSGLAQHTLKMGQRFSLKNQAFEITFVEATSLRYAACQGGRPYRMPAQTFWELLDRSMIGFLSNEDSNVTDAPTKYRLTHLTESQRLEMLRRFAYVKAVLATTDKPLSKKNRTRSIKSVSEATADHMPPSLSTLARWVKSYVISDGDVTALAPQHNRKGSRQKKFSMEVENVITRALRDDFLKLEHPSVKQIHCNVIGRAIEEAAPAVPTSLPSVRTIHRRVKELDPYICALKRYGPQYADKHFRAAGASLEASRLMEMVMIDGHQMDVLVIDSDTGEVLGRPFLVCLFDVLTRCVVGWYISLLPFCATTALGAIKDMCSRDPLAGPGGVAEAITPDNGPDLASAALRNLCKKVGMHINPAKTYCPNDKAHLERFFRTLNEQLIHLIQGTTFSSPTDRGEYDSTGKATISLHKLKDLFEDWLENVYHCGIHSGTKRAPSLFWRDQQALMPILSFSSEDIDVIARVAYKRQITSGRVLVENLYYKSDALATLEQRNQRDVTVLLNELDLGYVYVQHDSDPSLIIRADGVRTEYTKNLTMYEHKEVQKRLKLLTQKDLEELGPYAYEIARWRLWCEIHDVKDSTSARRLKLLTEGVGKKQVAKEKMATVLDGALPLEFISATLDSKHPMAIQSIDREALAIGIDSFQNITSDNSTRELQSDSVEFDTFEL</sequence>
<reference evidence="2 3" key="1">
    <citation type="submission" date="2015-11" db="EMBL/GenBank/DDBJ databases">
        <title>Exploring the genomic traits of fungus-feeding bacterial genus Collimonas.</title>
        <authorList>
            <person name="Song C."/>
            <person name="Schmidt R."/>
            <person name="de Jager V."/>
            <person name="Krzyzanowska D."/>
            <person name="Jongedijk E."/>
            <person name="Cankar K."/>
            <person name="Beekwilder J."/>
            <person name="van Veen A."/>
            <person name="de Boer W."/>
            <person name="van Veen J.A."/>
            <person name="Garbeva P."/>
        </authorList>
    </citation>
    <scope>NUCLEOTIDE SEQUENCE [LARGE SCALE GENOMIC DNA]</scope>
    <source>
        <strain evidence="2 3">Ter91</strain>
    </source>
</reference>
<dbReference type="PATRIC" id="fig|279113.9.peg.5323"/>
<accession>A0A127QC88</accession>
<dbReference type="Gene3D" id="3.30.420.10">
    <property type="entry name" value="Ribonuclease H-like superfamily/Ribonuclease H"/>
    <property type="match status" value="1"/>
</dbReference>
<dbReference type="AlphaFoldDB" id="A0A127QC88"/>
<feature type="domain" description="Integrase catalytic" evidence="1">
    <location>
        <begin position="271"/>
        <end position="463"/>
    </location>
</feature>